<dbReference type="InterPro" id="IPR036047">
    <property type="entry name" value="F-box-like_dom_sf"/>
</dbReference>
<accession>A0A1Y2J0S5</accession>
<dbReference type="GO" id="GO:0016567">
    <property type="term" value="P:protein ubiquitination"/>
    <property type="evidence" value="ECO:0007669"/>
    <property type="project" value="UniProtKB-UniPathway"/>
</dbReference>
<dbReference type="UniPathway" id="UPA00143"/>
<feature type="domain" description="F-box" evidence="1">
    <location>
        <begin position="22"/>
        <end position="65"/>
    </location>
</feature>
<reference evidence="2 3" key="1">
    <citation type="journal article" date="2015" name="Biotechnol. Biofuels">
        <title>Enhanced degradation of softwood versus hardwood by the white-rot fungus Pycnoporus coccineus.</title>
        <authorList>
            <person name="Couturier M."/>
            <person name="Navarro D."/>
            <person name="Chevret D."/>
            <person name="Henrissat B."/>
            <person name="Piumi F."/>
            <person name="Ruiz-Duenas F.J."/>
            <person name="Martinez A.T."/>
            <person name="Grigoriev I.V."/>
            <person name="Riley R."/>
            <person name="Lipzen A."/>
            <person name="Berrin J.G."/>
            <person name="Master E.R."/>
            <person name="Rosso M.N."/>
        </authorList>
    </citation>
    <scope>NUCLEOTIDE SEQUENCE [LARGE SCALE GENOMIC DNA]</scope>
    <source>
        <strain evidence="2 3">BRFM310</strain>
    </source>
</reference>
<proteinExistence type="predicted"/>
<dbReference type="EMBL" id="KZ084089">
    <property type="protein sequence ID" value="OSD06986.1"/>
    <property type="molecule type" value="Genomic_DNA"/>
</dbReference>
<dbReference type="AlphaFoldDB" id="A0A1Y2J0S5"/>
<name>A0A1Y2J0S5_TRAC3</name>
<keyword evidence="3" id="KW-1185">Reference proteome</keyword>
<dbReference type="Proteomes" id="UP000193067">
    <property type="component" value="Unassembled WGS sequence"/>
</dbReference>
<evidence type="ECO:0000313" key="3">
    <source>
        <dbReference type="Proteomes" id="UP000193067"/>
    </source>
</evidence>
<dbReference type="Pfam" id="PF12937">
    <property type="entry name" value="F-box-like"/>
    <property type="match status" value="1"/>
</dbReference>
<dbReference type="OrthoDB" id="722566at2759"/>
<dbReference type="Pfam" id="PF12014">
    <property type="entry name" value="Cyclin_D1_bind"/>
    <property type="match status" value="1"/>
</dbReference>
<organism evidence="2 3">
    <name type="scientific">Trametes coccinea (strain BRFM310)</name>
    <name type="common">Pycnoporus coccineus</name>
    <dbReference type="NCBI Taxonomy" id="1353009"/>
    <lineage>
        <taxon>Eukaryota</taxon>
        <taxon>Fungi</taxon>
        <taxon>Dikarya</taxon>
        <taxon>Basidiomycota</taxon>
        <taxon>Agaricomycotina</taxon>
        <taxon>Agaricomycetes</taxon>
        <taxon>Polyporales</taxon>
        <taxon>Polyporaceae</taxon>
        <taxon>Trametes</taxon>
    </lineage>
</organism>
<protein>
    <recommendedName>
        <fullName evidence="1">F-box domain-containing protein</fullName>
    </recommendedName>
</protein>
<dbReference type="STRING" id="1353009.A0A1Y2J0S5"/>
<evidence type="ECO:0000313" key="2">
    <source>
        <dbReference type="EMBL" id="OSD06986.1"/>
    </source>
</evidence>
<gene>
    <name evidence="2" type="ORF">PYCCODRAFT_1431170</name>
</gene>
<sequence>MSEIDIQDNGRTHGATPPREVHLPFDILHELLDFGASFVDLVNLCSTCKALRTHIKNDSLWRRACSLYGLKDVTHFGGHSAYTVYTQLLVPYAPLLGLWANDWPFHGRILEFRLCAGDEGEQGGIIGELWTFSPQSPPDCPTPPSYTPVLKLGFEDEDIPLPEPPESAVPDADASALRVLCIADKPGARHRVSLLRLSETPLGKFVQYYRRRVNLPEFPPHISPWHDTGCRLPRIPEMPETTDHHRELIKIYPAARLPAVFVAPTTVMKPPAISILCNIPRTQCVCQELHAPTLAFATLDRRAPRYYPLRSCILAGIDPASTEWFVDNLDGIWYGSYGPNGTECIYLTHDEERGTVEATKITGDLHVPRGCVSWIVHLPLDNQMPALGAYWTSVRSDGLMPHRLLVGHGTIAGRGFTDMAIVELMAGIVSADQIDIFWVELHEFRTYKRYKGRPQPS</sequence>
<dbReference type="SUPFAM" id="SSF81383">
    <property type="entry name" value="F-box domain"/>
    <property type="match status" value="1"/>
</dbReference>
<dbReference type="InterPro" id="IPR001810">
    <property type="entry name" value="F-box_dom"/>
</dbReference>
<evidence type="ECO:0000259" key="1">
    <source>
        <dbReference type="Pfam" id="PF12937"/>
    </source>
</evidence>